<accession>A0A937D8N3</accession>
<reference evidence="4" key="1">
    <citation type="submission" date="2021-01" db="EMBL/GenBank/DDBJ databases">
        <title>Ramlibacter sp. strain AW1 16S ribosomal RNA gene Genome sequencing and assembly.</title>
        <authorList>
            <person name="Kang M."/>
        </authorList>
    </citation>
    <scope>NUCLEOTIDE SEQUENCE</scope>
    <source>
        <strain evidence="4">AW1</strain>
    </source>
</reference>
<organism evidence="4 5">
    <name type="scientific">Ramlibacter aurantiacus</name>
    <dbReference type="NCBI Taxonomy" id="2801330"/>
    <lineage>
        <taxon>Bacteria</taxon>
        <taxon>Pseudomonadati</taxon>
        <taxon>Pseudomonadota</taxon>
        <taxon>Betaproteobacteria</taxon>
        <taxon>Burkholderiales</taxon>
        <taxon>Comamonadaceae</taxon>
        <taxon>Ramlibacter</taxon>
    </lineage>
</organism>
<evidence type="ECO:0000256" key="1">
    <source>
        <dbReference type="ARBA" id="ARBA00010990"/>
    </source>
</evidence>
<keyword evidence="2 4" id="KW-0808">Transferase</keyword>
<comment type="caution">
    <text evidence="4">The sequence shown here is derived from an EMBL/GenBank/DDBJ whole genome shotgun (WGS) entry which is preliminary data.</text>
</comment>
<dbReference type="InterPro" id="IPR037143">
    <property type="entry name" value="4-PPantetheinyl_Trfase_dom_sf"/>
</dbReference>
<evidence type="ECO:0000256" key="2">
    <source>
        <dbReference type="ARBA" id="ARBA00022679"/>
    </source>
</evidence>
<sequence>MLHREIGASRREDLAAHDVDLWVVPLPVPESVEQTLADTLCEAERKRAAGYAVPIGRRQFVASRGILRLLLGSYLGLAPESVKLVSLAQGKPALQDHRAMFFNISHTDGLLLVALAAGMEVGVDVERVRPIANAPVLANRFFSARERAGMEGGPDAFLRLWTCRESAVKAAGKGISAGWDAVRIVQRRRDEADAVGLGEDCHIRLLSPRPGYVAALAALTTHFHVRQTRTLSLTHHETFRDIA</sequence>
<feature type="domain" description="4'-phosphopantetheinyl transferase" evidence="3">
    <location>
        <begin position="121"/>
        <end position="202"/>
    </location>
</feature>
<evidence type="ECO:0000313" key="4">
    <source>
        <dbReference type="EMBL" id="MBL0423233.1"/>
    </source>
</evidence>
<dbReference type="Proteomes" id="UP000613011">
    <property type="component" value="Unassembled WGS sequence"/>
</dbReference>
<proteinExistence type="inferred from homology"/>
<dbReference type="AlphaFoldDB" id="A0A937D8N3"/>
<dbReference type="Pfam" id="PF01648">
    <property type="entry name" value="ACPS"/>
    <property type="match status" value="1"/>
</dbReference>
<evidence type="ECO:0000313" key="5">
    <source>
        <dbReference type="Proteomes" id="UP000613011"/>
    </source>
</evidence>
<dbReference type="PANTHER" id="PTHR12215">
    <property type="entry name" value="PHOSPHOPANTETHEINE TRANSFERASE"/>
    <property type="match status" value="1"/>
</dbReference>
<name>A0A937D8N3_9BURK</name>
<dbReference type="PANTHER" id="PTHR12215:SF10">
    <property type="entry name" value="L-AMINOADIPATE-SEMIALDEHYDE DEHYDROGENASE-PHOSPHOPANTETHEINYL TRANSFERASE"/>
    <property type="match status" value="1"/>
</dbReference>
<dbReference type="GO" id="GO:0000287">
    <property type="term" value="F:magnesium ion binding"/>
    <property type="evidence" value="ECO:0007669"/>
    <property type="project" value="InterPro"/>
</dbReference>
<dbReference type="Gene3D" id="3.90.470.20">
    <property type="entry name" value="4'-phosphopantetheinyl transferase domain"/>
    <property type="match status" value="2"/>
</dbReference>
<dbReference type="SUPFAM" id="SSF56214">
    <property type="entry name" value="4'-phosphopantetheinyl transferase"/>
    <property type="match status" value="2"/>
</dbReference>
<gene>
    <name evidence="4" type="ORF">JI739_23050</name>
</gene>
<evidence type="ECO:0000259" key="3">
    <source>
        <dbReference type="Pfam" id="PF01648"/>
    </source>
</evidence>
<dbReference type="EMBL" id="JAEQNA010000012">
    <property type="protein sequence ID" value="MBL0423233.1"/>
    <property type="molecule type" value="Genomic_DNA"/>
</dbReference>
<dbReference type="GO" id="GO:0019878">
    <property type="term" value="P:lysine biosynthetic process via aminoadipic acid"/>
    <property type="evidence" value="ECO:0007669"/>
    <property type="project" value="TreeGrafter"/>
</dbReference>
<dbReference type="RefSeq" id="WP_201686372.1">
    <property type="nucleotide sequence ID" value="NZ_JAEQNA010000012.1"/>
</dbReference>
<dbReference type="GO" id="GO:0008897">
    <property type="term" value="F:holo-[acyl-carrier-protein] synthase activity"/>
    <property type="evidence" value="ECO:0007669"/>
    <property type="project" value="InterPro"/>
</dbReference>
<comment type="similarity">
    <text evidence="1">Belongs to the P-Pant transferase superfamily. Gsp/Sfp/HetI/AcpT family.</text>
</comment>
<protein>
    <submittedName>
        <fullName evidence="4">4'-phosphopantetheinyl transferase superfamily protein</fullName>
    </submittedName>
</protein>
<dbReference type="InterPro" id="IPR050559">
    <property type="entry name" value="P-Pant_transferase_sf"/>
</dbReference>
<keyword evidence="5" id="KW-1185">Reference proteome</keyword>
<dbReference type="GO" id="GO:0005829">
    <property type="term" value="C:cytosol"/>
    <property type="evidence" value="ECO:0007669"/>
    <property type="project" value="TreeGrafter"/>
</dbReference>
<dbReference type="InterPro" id="IPR008278">
    <property type="entry name" value="4-PPantetheinyl_Trfase_dom"/>
</dbReference>